<dbReference type="AlphaFoldDB" id="A0A2I0KTD8"/>
<name>A0A2I0KTD8_PUNGR</name>
<comment type="caution">
    <text evidence="1">The sequence shown here is derived from an EMBL/GenBank/DDBJ whole genome shotgun (WGS) entry which is preliminary data.</text>
</comment>
<proteinExistence type="predicted"/>
<evidence type="ECO:0000313" key="2">
    <source>
        <dbReference type="Proteomes" id="UP000233551"/>
    </source>
</evidence>
<dbReference type="EMBL" id="PGOL01000361">
    <property type="protein sequence ID" value="PKI71738.1"/>
    <property type="molecule type" value="Genomic_DNA"/>
</dbReference>
<accession>A0A2I0KTD8</accession>
<sequence length="98" mass="10614">MEGLEGYQASSSVMNCIHESSLSSSSMQEDDAIWTSGEAVINSYSFRSPCCGLSAIINDDTLHCPCCSSISEHIPFFLNTRHNAYESCTGTRPKAIPS</sequence>
<organism evidence="1 2">
    <name type="scientific">Punica granatum</name>
    <name type="common">Pomegranate</name>
    <dbReference type="NCBI Taxonomy" id="22663"/>
    <lineage>
        <taxon>Eukaryota</taxon>
        <taxon>Viridiplantae</taxon>
        <taxon>Streptophyta</taxon>
        <taxon>Embryophyta</taxon>
        <taxon>Tracheophyta</taxon>
        <taxon>Spermatophyta</taxon>
        <taxon>Magnoliopsida</taxon>
        <taxon>eudicotyledons</taxon>
        <taxon>Gunneridae</taxon>
        <taxon>Pentapetalae</taxon>
        <taxon>rosids</taxon>
        <taxon>malvids</taxon>
        <taxon>Myrtales</taxon>
        <taxon>Lythraceae</taxon>
        <taxon>Punica</taxon>
    </lineage>
</organism>
<gene>
    <name evidence="1" type="ORF">CRG98_007871</name>
</gene>
<protein>
    <submittedName>
        <fullName evidence="1">Uncharacterized protein</fullName>
    </submittedName>
</protein>
<reference evidence="1 2" key="1">
    <citation type="submission" date="2017-11" db="EMBL/GenBank/DDBJ databases">
        <title>De-novo sequencing of pomegranate (Punica granatum L.) genome.</title>
        <authorList>
            <person name="Akparov Z."/>
            <person name="Amiraslanov A."/>
            <person name="Hajiyeva S."/>
            <person name="Abbasov M."/>
            <person name="Kaur K."/>
            <person name="Hamwieh A."/>
            <person name="Solovyev V."/>
            <person name="Salamov A."/>
            <person name="Braich B."/>
            <person name="Kosarev P."/>
            <person name="Mahmoud A."/>
            <person name="Hajiyev E."/>
            <person name="Babayeva S."/>
            <person name="Izzatullayeva V."/>
            <person name="Mammadov A."/>
            <person name="Mammadov A."/>
            <person name="Sharifova S."/>
            <person name="Ojaghi J."/>
            <person name="Eynullazada K."/>
            <person name="Bayramov B."/>
            <person name="Abdulazimova A."/>
            <person name="Shahmuradov I."/>
        </authorList>
    </citation>
    <scope>NUCLEOTIDE SEQUENCE [LARGE SCALE GENOMIC DNA]</scope>
    <source>
        <strain evidence="2">cv. AG2017</strain>
        <tissue evidence="1">Leaf</tissue>
    </source>
</reference>
<keyword evidence="2" id="KW-1185">Reference proteome</keyword>
<dbReference type="Proteomes" id="UP000233551">
    <property type="component" value="Unassembled WGS sequence"/>
</dbReference>
<evidence type="ECO:0000313" key="1">
    <source>
        <dbReference type="EMBL" id="PKI71738.1"/>
    </source>
</evidence>